<keyword evidence="2" id="KW-0342">GTP-binding</keyword>
<accession>A0A485N797</accession>
<name>A0A485N797_LYNPA</name>
<evidence type="ECO:0000256" key="2">
    <source>
        <dbReference type="ARBA" id="ARBA00023134"/>
    </source>
</evidence>
<gene>
    <name evidence="3" type="ORF">LYPA_23C015371</name>
</gene>
<organism evidence="3 4">
    <name type="scientific">Lynx pardinus</name>
    <name type="common">Iberian lynx</name>
    <name type="synonym">Felis pardina</name>
    <dbReference type="NCBI Taxonomy" id="191816"/>
    <lineage>
        <taxon>Eukaryota</taxon>
        <taxon>Metazoa</taxon>
        <taxon>Chordata</taxon>
        <taxon>Craniata</taxon>
        <taxon>Vertebrata</taxon>
        <taxon>Euteleostomi</taxon>
        <taxon>Mammalia</taxon>
        <taxon>Eutheria</taxon>
        <taxon>Laurasiatheria</taxon>
        <taxon>Carnivora</taxon>
        <taxon>Feliformia</taxon>
        <taxon>Felidae</taxon>
        <taxon>Felinae</taxon>
        <taxon>Lynx</taxon>
    </lineage>
</organism>
<keyword evidence="1" id="KW-0547">Nucleotide-binding</keyword>
<dbReference type="GO" id="GO:0005525">
    <property type="term" value="F:GTP binding"/>
    <property type="evidence" value="ECO:0007669"/>
    <property type="project" value="UniProtKB-KW"/>
</dbReference>
<evidence type="ECO:0000256" key="1">
    <source>
        <dbReference type="ARBA" id="ARBA00022741"/>
    </source>
</evidence>
<proteinExistence type="predicted"/>
<dbReference type="AlphaFoldDB" id="A0A485N797"/>
<evidence type="ECO:0000313" key="4">
    <source>
        <dbReference type="Proteomes" id="UP000386466"/>
    </source>
</evidence>
<dbReference type="EMBL" id="CAAGRJ010010368">
    <property type="protein sequence ID" value="VFV27786.1"/>
    <property type="molecule type" value="Genomic_DNA"/>
</dbReference>
<sequence>MTVLPLPPLRPRIPSSLWTGAPQTSKLALIASLPLWYLVPGTWQAVCMLSNTTAIAEAWVRPDHKFDLIYAKCACYVVKAWTQESILRPMRIRLLLRRIEEVGVDFVEREGEEGEEY</sequence>
<evidence type="ECO:0000313" key="3">
    <source>
        <dbReference type="EMBL" id="VFV27786.1"/>
    </source>
</evidence>
<dbReference type="Proteomes" id="UP000386466">
    <property type="component" value="Unassembled WGS sequence"/>
</dbReference>
<dbReference type="InterPro" id="IPR008280">
    <property type="entry name" value="Tub_FtsZ_C"/>
</dbReference>
<protein>
    <submittedName>
        <fullName evidence="3">Tubulin alpha-1c chain</fullName>
    </submittedName>
</protein>
<keyword evidence="4" id="KW-1185">Reference proteome</keyword>
<dbReference type="SUPFAM" id="SSF55307">
    <property type="entry name" value="Tubulin C-terminal domain-like"/>
    <property type="match status" value="1"/>
</dbReference>
<reference evidence="3 4" key="1">
    <citation type="submission" date="2019-01" db="EMBL/GenBank/DDBJ databases">
        <authorList>
            <person name="Alioto T."/>
            <person name="Alioto T."/>
        </authorList>
    </citation>
    <scope>NUCLEOTIDE SEQUENCE [LARGE SCALE GENOMIC DNA]</scope>
</reference>